<evidence type="ECO:0000313" key="5">
    <source>
        <dbReference type="Proteomes" id="UP000663870"/>
    </source>
</evidence>
<feature type="compositionally biased region" description="Polar residues" evidence="1">
    <location>
        <begin position="530"/>
        <end position="539"/>
    </location>
</feature>
<comment type="caution">
    <text evidence="2">The sequence shown here is derived from an EMBL/GenBank/DDBJ whole genome shotgun (WGS) entry which is preliminary data.</text>
</comment>
<feature type="region of interest" description="Disordered" evidence="1">
    <location>
        <begin position="1"/>
        <end position="22"/>
    </location>
</feature>
<dbReference type="EMBL" id="CAJNOH010000610">
    <property type="protein sequence ID" value="CAF1087697.1"/>
    <property type="molecule type" value="Genomic_DNA"/>
</dbReference>
<keyword evidence="5" id="KW-1185">Reference proteome</keyword>
<protein>
    <submittedName>
        <fullName evidence="2">Uncharacterized protein</fullName>
    </submittedName>
</protein>
<reference evidence="2" key="1">
    <citation type="submission" date="2021-02" db="EMBL/GenBank/DDBJ databases">
        <authorList>
            <person name="Nowell W R."/>
        </authorList>
    </citation>
    <scope>NUCLEOTIDE SEQUENCE</scope>
</reference>
<proteinExistence type="predicted"/>
<evidence type="ECO:0000313" key="4">
    <source>
        <dbReference type="Proteomes" id="UP000663854"/>
    </source>
</evidence>
<feature type="region of interest" description="Disordered" evidence="1">
    <location>
        <begin position="342"/>
        <end position="362"/>
    </location>
</feature>
<dbReference type="EMBL" id="CAJNOL010001768">
    <property type="protein sequence ID" value="CAF1416312.1"/>
    <property type="molecule type" value="Genomic_DNA"/>
</dbReference>
<organism evidence="2 4">
    <name type="scientific">Rotaria sordida</name>
    <dbReference type="NCBI Taxonomy" id="392033"/>
    <lineage>
        <taxon>Eukaryota</taxon>
        <taxon>Metazoa</taxon>
        <taxon>Spiralia</taxon>
        <taxon>Gnathifera</taxon>
        <taxon>Rotifera</taxon>
        <taxon>Eurotatoria</taxon>
        <taxon>Bdelloidea</taxon>
        <taxon>Philodinida</taxon>
        <taxon>Philodinidae</taxon>
        <taxon>Rotaria</taxon>
    </lineage>
</organism>
<feature type="compositionally biased region" description="Polar residues" evidence="1">
    <location>
        <begin position="342"/>
        <end position="357"/>
    </location>
</feature>
<evidence type="ECO:0000313" key="2">
    <source>
        <dbReference type="EMBL" id="CAF1087697.1"/>
    </source>
</evidence>
<evidence type="ECO:0000313" key="3">
    <source>
        <dbReference type="EMBL" id="CAF1416312.1"/>
    </source>
</evidence>
<accession>A0A814N394</accession>
<dbReference type="AlphaFoldDB" id="A0A814N394"/>
<gene>
    <name evidence="3" type="ORF">JXQ802_LOCUS35589</name>
    <name evidence="2" type="ORF">PYM288_LOCUS19011</name>
</gene>
<feature type="region of interest" description="Disordered" evidence="1">
    <location>
        <begin position="513"/>
        <end position="539"/>
    </location>
</feature>
<evidence type="ECO:0000256" key="1">
    <source>
        <dbReference type="SAM" id="MobiDB-lite"/>
    </source>
</evidence>
<dbReference type="Proteomes" id="UP000663854">
    <property type="component" value="Unassembled WGS sequence"/>
</dbReference>
<sequence length="539" mass="61855">MNKQNQYDKKRKFLQQKTDDNDDEQIEKTLNFFDSMLNEYLYDQNITDENKIEKSYSQIKSTNNIGNRQNSHGVKSAQTTTYQDPAHTQAYYSNQFENIHPHHFEQITSNDYINNVRRHTSETNLNQINSLIKPITREKISRQQILQTTATSTDDLLIKSSSKNVPRHERLSVLIDKTNYLTANNTSASLIDLTSIDKSSSRPRFRFVPPSNQNLTFKDEHNIEQQTNQNYDQYHLKTIPQEQILFNNQNKSSHKIVKPIVIIPSIPKSAPINHLTETNIHHEHGKSAFKLHRSNKNDIISKIQSTSPILNKKRIESIHQSNLHVGITNPNNQISDINLSNRQKQSTSNNHHLSSKNIPEKVNRTILTSDQSTSSDFIKTQSNKLNGHHHHPYQLPSSFENSISKWIQQVHNNSSINGLVHSSYNQPFINGGENRSQQQVYPYGSYMSTHSGISQPMNGFDHVHHQHTYPNSVNVHKYISPQHSVPIQSTHLPSSSVPRNGIFSPPSSNVYNFNQSNVSREGQSKRNSHRQNVIGTSYL</sequence>
<name>A0A814N394_9BILA</name>
<dbReference type="Proteomes" id="UP000663870">
    <property type="component" value="Unassembled WGS sequence"/>
</dbReference>